<dbReference type="OrthoDB" id="5120242at2"/>
<dbReference type="RefSeq" id="WP_096422311.1">
    <property type="nucleotide sequence ID" value="NZ_AP017315.1"/>
</dbReference>
<dbReference type="EMBL" id="AP017315">
    <property type="protein sequence ID" value="BAU32853.1"/>
    <property type="molecule type" value="Genomic_DNA"/>
</dbReference>
<dbReference type="KEGG" id="malk:MalAC0309_2008"/>
<feature type="signal peptide" evidence="1">
    <location>
        <begin position="1"/>
        <end position="27"/>
    </location>
</feature>
<sequence length="150" mass="15860">MPPARALPRTVASLVAAALLLSGCALSPTTDVTDQHARDRFITLVDAAQHAAGGTWQVKDDPSPRECTIPLWVTGARIPALRTGPAPGDGIEEAAGRMQRHFTDSGMRTTVSEIGDVVEVRAETPAGELLLFRVSETAMTITGESECRPA</sequence>
<dbReference type="PROSITE" id="PS51257">
    <property type="entry name" value="PROKAR_LIPOPROTEIN"/>
    <property type="match status" value="1"/>
</dbReference>
<organism evidence="2 3">
    <name type="scientific">Microcella alkaliphila</name>
    <dbReference type="NCBI Taxonomy" id="279828"/>
    <lineage>
        <taxon>Bacteria</taxon>
        <taxon>Bacillati</taxon>
        <taxon>Actinomycetota</taxon>
        <taxon>Actinomycetes</taxon>
        <taxon>Micrococcales</taxon>
        <taxon>Microbacteriaceae</taxon>
        <taxon>Microcella</taxon>
    </lineage>
</organism>
<name>A0A0U5BMW0_9MICO</name>
<proteinExistence type="predicted"/>
<reference evidence="2 3" key="2">
    <citation type="submission" date="2016-01" db="EMBL/GenBank/DDBJ databases">
        <title>Microcella alkaliphila JAM AC0309 whole genome shotgun sequence.</title>
        <authorList>
            <person name="Kurata A."/>
            <person name="Hirose Y."/>
            <person name="Kishimoto N."/>
            <person name="Kobayashi T."/>
        </authorList>
    </citation>
    <scope>NUCLEOTIDE SEQUENCE [LARGE SCALE GENOMIC DNA]</scope>
    <source>
        <strain evidence="2 3">JAM AC0309</strain>
    </source>
</reference>
<feature type="chain" id="PRO_5006855352" evidence="1">
    <location>
        <begin position="28"/>
        <end position="150"/>
    </location>
</feature>
<evidence type="ECO:0000313" key="3">
    <source>
        <dbReference type="Proteomes" id="UP000218965"/>
    </source>
</evidence>
<dbReference type="AlphaFoldDB" id="A0A0U5BMW0"/>
<dbReference type="Proteomes" id="UP000218965">
    <property type="component" value="Chromosome"/>
</dbReference>
<protein>
    <submittedName>
        <fullName evidence="2">Transketolase central region</fullName>
    </submittedName>
</protein>
<evidence type="ECO:0000313" key="2">
    <source>
        <dbReference type="EMBL" id="BAU32853.1"/>
    </source>
</evidence>
<evidence type="ECO:0000256" key="1">
    <source>
        <dbReference type="SAM" id="SignalP"/>
    </source>
</evidence>
<reference evidence="3" key="1">
    <citation type="submission" date="2015-12" db="EMBL/GenBank/DDBJ databases">
        <authorList>
            <person name="Shamseldin A."/>
            <person name="Moawad H."/>
            <person name="Abd El-Rahim W.M."/>
            <person name="Sadowsky M.J."/>
        </authorList>
    </citation>
    <scope>NUCLEOTIDE SEQUENCE [LARGE SCALE GENOMIC DNA]</scope>
    <source>
        <strain evidence="3">JAM AC0309</strain>
    </source>
</reference>
<keyword evidence="1" id="KW-0732">Signal</keyword>
<gene>
    <name evidence="2" type="ORF">MalAC0309_2008</name>
</gene>
<accession>A0A0U5BMW0</accession>